<dbReference type="GO" id="GO:0005737">
    <property type="term" value="C:cytoplasm"/>
    <property type="evidence" value="ECO:0007669"/>
    <property type="project" value="TreeGrafter"/>
</dbReference>
<evidence type="ECO:0000313" key="2">
    <source>
        <dbReference type="Proteomes" id="UP000051638"/>
    </source>
</evidence>
<reference evidence="1 2" key="1">
    <citation type="journal article" date="2015" name="Genome Announc.">
        <title>Expanding the biotechnology potential of lactobacilli through comparative genomics of 213 strains and associated genera.</title>
        <authorList>
            <person name="Sun Z."/>
            <person name="Harris H.M."/>
            <person name="McCann A."/>
            <person name="Guo C."/>
            <person name="Argimon S."/>
            <person name="Zhang W."/>
            <person name="Yang X."/>
            <person name="Jeffery I.B."/>
            <person name="Cooney J.C."/>
            <person name="Kagawa T.F."/>
            <person name="Liu W."/>
            <person name="Song Y."/>
            <person name="Salvetti E."/>
            <person name="Wrobel A."/>
            <person name="Rasinkangas P."/>
            <person name="Parkhill J."/>
            <person name="Rea M.C."/>
            <person name="O'Sullivan O."/>
            <person name="Ritari J."/>
            <person name="Douillard F.P."/>
            <person name="Paul Ross R."/>
            <person name="Yang R."/>
            <person name="Briner A.E."/>
            <person name="Felis G.E."/>
            <person name="de Vos W.M."/>
            <person name="Barrangou R."/>
            <person name="Klaenhammer T.R."/>
            <person name="Caufield P.W."/>
            <person name="Cui Y."/>
            <person name="Zhang H."/>
            <person name="O'Toole P.W."/>
        </authorList>
    </citation>
    <scope>NUCLEOTIDE SEQUENCE [LARGE SCALE GENOMIC DNA]</scope>
    <source>
        <strain evidence="1 2">DSM 20253</strain>
    </source>
</reference>
<accession>A0A0R2D5Z2</accession>
<gene>
    <name evidence="1" type="ORF">FC24_GL000423</name>
</gene>
<dbReference type="Proteomes" id="UP000051638">
    <property type="component" value="Unassembled WGS sequence"/>
</dbReference>
<organism evidence="1 2">
    <name type="scientific">Loigolactobacillus rennini DSM 20253</name>
    <dbReference type="NCBI Taxonomy" id="1423796"/>
    <lineage>
        <taxon>Bacteria</taxon>
        <taxon>Bacillati</taxon>
        <taxon>Bacillota</taxon>
        <taxon>Bacilli</taxon>
        <taxon>Lactobacillales</taxon>
        <taxon>Lactobacillaceae</taxon>
        <taxon>Loigolactobacillus</taxon>
    </lineage>
</organism>
<protein>
    <submittedName>
        <fullName evidence="1">Phosphoglycerate mutase</fullName>
    </submittedName>
</protein>
<dbReference type="OrthoDB" id="9782128at2"/>
<dbReference type="Pfam" id="PF00300">
    <property type="entry name" value="His_Phos_1"/>
    <property type="match status" value="1"/>
</dbReference>
<dbReference type="SUPFAM" id="SSF53254">
    <property type="entry name" value="Phosphoglycerate mutase-like"/>
    <property type="match status" value="1"/>
</dbReference>
<proteinExistence type="predicted"/>
<dbReference type="EMBL" id="AYYI01000016">
    <property type="protein sequence ID" value="KRM99309.1"/>
    <property type="molecule type" value="Genomic_DNA"/>
</dbReference>
<dbReference type="PANTHER" id="PTHR48100">
    <property type="entry name" value="BROAD-SPECIFICITY PHOSPHATASE YOR283W-RELATED"/>
    <property type="match status" value="1"/>
</dbReference>
<dbReference type="AlphaFoldDB" id="A0A0R2D5Z2"/>
<dbReference type="STRING" id="1423796.FC24_GL000423"/>
<sequence length="208" mass="22962">MTEYYLVRHGQTQAGAQGVVSGTLDTPLTYLNETGKAQMQALKQQLNLSGCQRIIASPLSRAQQAAELLNATAQLPLDTDQRLQDISYGRWNGHTRKQLQQTYPELFDPYSGEAYADYGIPAKGEVFSAVNDRLRSFMTETTRRYPKAKLLVVTHGFIIQALAAAAVQAATPLAFPQPATGSVTQVVCSPDTMRQYLLNYNQRYGNQA</sequence>
<evidence type="ECO:0000313" key="1">
    <source>
        <dbReference type="EMBL" id="KRM99309.1"/>
    </source>
</evidence>
<dbReference type="Gene3D" id="3.40.50.1240">
    <property type="entry name" value="Phosphoglycerate mutase-like"/>
    <property type="match status" value="1"/>
</dbReference>
<keyword evidence="2" id="KW-1185">Reference proteome</keyword>
<dbReference type="CDD" id="cd07067">
    <property type="entry name" value="HP_PGM_like"/>
    <property type="match status" value="1"/>
</dbReference>
<dbReference type="InterPro" id="IPR013078">
    <property type="entry name" value="His_Pase_superF_clade-1"/>
</dbReference>
<comment type="caution">
    <text evidence="1">The sequence shown here is derived from an EMBL/GenBank/DDBJ whole genome shotgun (WGS) entry which is preliminary data.</text>
</comment>
<dbReference type="InterPro" id="IPR050275">
    <property type="entry name" value="PGM_Phosphatase"/>
</dbReference>
<dbReference type="PATRIC" id="fig|1423796.3.peg.435"/>
<dbReference type="SMART" id="SM00855">
    <property type="entry name" value="PGAM"/>
    <property type="match status" value="1"/>
</dbReference>
<dbReference type="PANTHER" id="PTHR48100:SF1">
    <property type="entry name" value="HISTIDINE PHOSPHATASE FAMILY PROTEIN-RELATED"/>
    <property type="match status" value="1"/>
</dbReference>
<dbReference type="RefSeq" id="WP_057873298.1">
    <property type="nucleotide sequence ID" value="NZ_AYYI01000016.1"/>
</dbReference>
<name>A0A0R2D5Z2_9LACO</name>
<dbReference type="InterPro" id="IPR029033">
    <property type="entry name" value="His_PPase_superfam"/>
</dbReference>
<dbReference type="GO" id="GO:0016791">
    <property type="term" value="F:phosphatase activity"/>
    <property type="evidence" value="ECO:0007669"/>
    <property type="project" value="TreeGrafter"/>
</dbReference>